<organism evidence="1 2">
    <name type="scientific">Candidatus Woesebacteria bacterium RBG_16_34_12</name>
    <dbReference type="NCBI Taxonomy" id="1802480"/>
    <lineage>
        <taxon>Bacteria</taxon>
        <taxon>Candidatus Woeseibacteriota</taxon>
    </lineage>
</organism>
<evidence type="ECO:0000313" key="1">
    <source>
        <dbReference type="EMBL" id="OGM11331.1"/>
    </source>
</evidence>
<reference evidence="1 2" key="1">
    <citation type="journal article" date="2016" name="Nat. Commun.">
        <title>Thousands of microbial genomes shed light on interconnected biogeochemical processes in an aquifer system.</title>
        <authorList>
            <person name="Anantharaman K."/>
            <person name="Brown C.T."/>
            <person name="Hug L.A."/>
            <person name="Sharon I."/>
            <person name="Castelle C.J."/>
            <person name="Probst A.J."/>
            <person name="Thomas B.C."/>
            <person name="Singh A."/>
            <person name="Wilkins M.J."/>
            <person name="Karaoz U."/>
            <person name="Brodie E.L."/>
            <person name="Williams K.H."/>
            <person name="Hubbard S.S."/>
            <person name="Banfield J.F."/>
        </authorList>
    </citation>
    <scope>NUCLEOTIDE SEQUENCE [LARGE SCALE GENOMIC DNA]</scope>
</reference>
<dbReference type="Gene3D" id="1.10.3210.10">
    <property type="entry name" value="Hypothetical protein af1432"/>
    <property type="match status" value="1"/>
</dbReference>
<dbReference type="Proteomes" id="UP000177053">
    <property type="component" value="Unassembled WGS sequence"/>
</dbReference>
<accession>A0A1F7X8N0</accession>
<name>A0A1F7X8N0_9BACT</name>
<sequence>MITNKLIKKVEDFVYEESEKHGAPSEFVIKLSNEKGQFLAEKLGANKKIVLLGTLLMDCKLGKAFKENKVPNHIEMSMVAAKELLVKDKAITDKEKNIVLNCVLQHHGSKKFYSLESEIVCNADCYRFLSVKGVFGQIRTFFEIPYEDMVKIFLDKVDEKWKALSLDICKRELKPQYKAIKSLLNEF</sequence>
<protein>
    <recommendedName>
        <fullName evidence="3">HD domain-containing protein</fullName>
    </recommendedName>
</protein>
<dbReference type="AlphaFoldDB" id="A0A1F7X8N0"/>
<dbReference type="EMBL" id="MGFS01000020">
    <property type="protein sequence ID" value="OGM11331.1"/>
    <property type="molecule type" value="Genomic_DNA"/>
</dbReference>
<proteinExistence type="predicted"/>
<gene>
    <name evidence="1" type="ORF">A2Z22_05085</name>
</gene>
<comment type="caution">
    <text evidence="1">The sequence shown here is derived from an EMBL/GenBank/DDBJ whole genome shotgun (WGS) entry which is preliminary data.</text>
</comment>
<evidence type="ECO:0008006" key="3">
    <source>
        <dbReference type="Google" id="ProtNLM"/>
    </source>
</evidence>
<evidence type="ECO:0000313" key="2">
    <source>
        <dbReference type="Proteomes" id="UP000177053"/>
    </source>
</evidence>
<dbReference type="SUPFAM" id="SSF109604">
    <property type="entry name" value="HD-domain/PDEase-like"/>
    <property type="match status" value="1"/>
</dbReference>